<feature type="transmembrane region" description="Helical" evidence="8">
    <location>
        <begin position="124"/>
        <end position="145"/>
    </location>
</feature>
<dbReference type="InParanoid" id="G0V975"/>
<dbReference type="GO" id="GO:0034976">
    <property type="term" value="P:response to endoplasmic reticulum stress"/>
    <property type="evidence" value="ECO:0007669"/>
    <property type="project" value="EnsemblFungi"/>
</dbReference>
<dbReference type="PANTHER" id="PTHR12300">
    <property type="entry name" value="HVA22-LIKE PROTEINS"/>
    <property type="match status" value="1"/>
</dbReference>
<dbReference type="GeneID" id="96901501"/>
<comment type="subcellular location">
    <subcellularLocation>
        <location evidence="1 8">Membrane</location>
        <topology evidence="1 8">Multi-pass membrane protein</topology>
    </subcellularLocation>
</comment>
<evidence type="ECO:0000256" key="4">
    <source>
        <dbReference type="ARBA" id="ARBA00022692"/>
    </source>
</evidence>
<proteinExistence type="inferred from homology"/>
<evidence type="ECO:0000256" key="5">
    <source>
        <dbReference type="ARBA" id="ARBA00022989"/>
    </source>
</evidence>
<dbReference type="OrthoDB" id="10009287at2759"/>
<dbReference type="HOGENOM" id="CLU_028431_2_1_1"/>
<dbReference type="KEGG" id="ncs:NCAS_0A14670"/>
<evidence type="ECO:0000256" key="7">
    <source>
        <dbReference type="ARBA" id="ARBA00045873"/>
    </source>
</evidence>
<dbReference type="GO" id="GO:0048309">
    <property type="term" value="P:endoplasmic reticulum inheritance"/>
    <property type="evidence" value="ECO:0007669"/>
    <property type="project" value="EnsemblFungi"/>
</dbReference>
<evidence type="ECO:0000313" key="9">
    <source>
        <dbReference type="EMBL" id="CCC68025.1"/>
    </source>
</evidence>
<dbReference type="EMBL" id="HE576752">
    <property type="protein sequence ID" value="CCC68025.1"/>
    <property type="molecule type" value="Genomic_DNA"/>
</dbReference>
<evidence type="ECO:0000256" key="3">
    <source>
        <dbReference type="ARBA" id="ARBA00019184"/>
    </source>
</evidence>
<keyword evidence="10" id="KW-1185">Reference proteome</keyword>
<dbReference type="PANTHER" id="PTHR12300:SF161">
    <property type="entry name" value="RECEPTOR EXPRESSION-ENHANCING PROTEIN"/>
    <property type="match status" value="1"/>
</dbReference>
<keyword evidence="5 8" id="KW-1133">Transmembrane helix</keyword>
<dbReference type="InterPro" id="IPR004345">
    <property type="entry name" value="TB2_DP1_HVA22"/>
</dbReference>
<keyword evidence="6 8" id="KW-0472">Membrane</keyword>
<dbReference type="GO" id="GO:0016192">
    <property type="term" value="P:vesicle-mediated transport"/>
    <property type="evidence" value="ECO:0007669"/>
    <property type="project" value="EnsemblFungi"/>
</dbReference>
<comment type="similarity">
    <text evidence="2 8">Belongs to the DP1 family.</text>
</comment>
<feature type="transmembrane region" description="Helical" evidence="8">
    <location>
        <begin position="37"/>
        <end position="55"/>
    </location>
</feature>
<evidence type="ECO:0000256" key="8">
    <source>
        <dbReference type="RuleBase" id="RU362006"/>
    </source>
</evidence>
<protein>
    <recommendedName>
        <fullName evidence="3 8">Protein YOP1</fullName>
    </recommendedName>
</protein>
<keyword evidence="4 8" id="KW-0812">Transmembrane</keyword>
<dbReference type="GO" id="GO:0007033">
    <property type="term" value="P:vacuole organization"/>
    <property type="evidence" value="ECO:0007669"/>
    <property type="project" value="EnsemblFungi"/>
</dbReference>
<dbReference type="GO" id="GO:0016020">
    <property type="term" value="C:membrane"/>
    <property type="evidence" value="ECO:0007669"/>
    <property type="project" value="UniProtKB-SubCell"/>
</dbReference>
<feature type="transmembrane region" description="Helical" evidence="8">
    <location>
        <begin position="91"/>
        <end position="118"/>
    </location>
</feature>
<gene>
    <name evidence="9" type="primary">NCAS0A14670</name>
    <name evidence="9" type="ordered locus">NCAS_0A14670</name>
</gene>
<name>G0V975_NAUCA</name>
<organism evidence="9 10">
    <name type="scientific">Naumovozyma castellii</name>
    <name type="common">Yeast</name>
    <name type="synonym">Saccharomyces castellii</name>
    <dbReference type="NCBI Taxonomy" id="27288"/>
    <lineage>
        <taxon>Eukaryota</taxon>
        <taxon>Fungi</taxon>
        <taxon>Dikarya</taxon>
        <taxon>Ascomycota</taxon>
        <taxon>Saccharomycotina</taxon>
        <taxon>Saccharomycetes</taxon>
        <taxon>Saccharomycetales</taxon>
        <taxon>Saccharomycetaceae</taxon>
        <taxon>Naumovozyma</taxon>
    </lineage>
</organism>
<dbReference type="Proteomes" id="UP000001640">
    <property type="component" value="Chromosome 1"/>
</dbReference>
<dbReference type="RefSeq" id="XP_003674404.1">
    <property type="nucleotide sequence ID" value="XM_003674356.1"/>
</dbReference>
<reference evidence="9 10" key="1">
    <citation type="journal article" date="2011" name="Proc. Natl. Acad. Sci. U.S.A.">
        <title>Evolutionary erosion of yeast sex chromosomes by mating-type switching accidents.</title>
        <authorList>
            <person name="Gordon J.L."/>
            <person name="Armisen D."/>
            <person name="Proux-Wera E."/>
            <person name="Oheigeartaigh S.S."/>
            <person name="Byrne K.P."/>
            <person name="Wolfe K.H."/>
        </authorList>
    </citation>
    <scope>NUCLEOTIDE SEQUENCE [LARGE SCALE GENOMIC DNA]</scope>
    <source>
        <strain evidence="10">ATCC 76901 / BCRC 22586 / CBS 4309 / NBRC 1992 / NRRL Y-12630</strain>
    </source>
</reference>
<feature type="transmembrane region" description="Helical" evidence="8">
    <location>
        <begin position="61"/>
        <end position="79"/>
    </location>
</feature>
<sequence>MSDFSSSFQAQLKQIDFKLSNNRILQKLEQQLHLPKSYIVVGGSFAYLLLIFINVGGIGEIMSNFAGFVIPTYLSLIALRTPSPEDDTQLLTYWIIFGFLSVIEFWSAAIIYVIPFYWFLKTIFLIYISLPATGGAKLIYTSFVGPLTDKYIFGRAGMRGTAATAKKHDIRSAVDEASESKGKKATGFAKH</sequence>
<dbReference type="GO" id="GO:0032581">
    <property type="term" value="P:ER-dependent peroxisome organization"/>
    <property type="evidence" value="ECO:0007669"/>
    <property type="project" value="EnsemblFungi"/>
</dbReference>
<evidence type="ECO:0000256" key="2">
    <source>
        <dbReference type="ARBA" id="ARBA00008573"/>
    </source>
</evidence>
<dbReference type="FunCoup" id="G0V975">
    <property type="interactions" value="398"/>
</dbReference>
<evidence type="ECO:0000313" key="10">
    <source>
        <dbReference type="Proteomes" id="UP000001640"/>
    </source>
</evidence>
<accession>G0V975</accession>
<evidence type="ECO:0000256" key="1">
    <source>
        <dbReference type="ARBA" id="ARBA00004141"/>
    </source>
</evidence>
<dbReference type="Pfam" id="PF03134">
    <property type="entry name" value="TB2_DP1_HVA22"/>
    <property type="match status" value="1"/>
</dbReference>
<evidence type="ECO:0000256" key="6">
    <source>
        <dbReference type="ARBA" id="ARBA00023136"/>
    </source>
</evidence>
<dbReference type="STRING" id="1064592.G0V975"/>
<comment type="function">
    <text evidence="7">Required to generate and maintain the structure of the tubular endoplasmic reticulum network and the vacuole. Induces high curvature in membranes and causes membrane tubule formation. Involved in membrane/vesicle trafficking.</text>
</comment>
<dbReference type="GO" id="GO:0071782">
    <property type="term" value="C:endoplasmic reticulum tubular network"/>
    <property type="evidence" value="ECO:0007669"/>
    <property type="project" value="EnsemblFungi"/>
</dbReference>
<dbReference type="GO" id="GO:0051292">
    <property type="term" value="P:nuclear pore complex assembly"/>
    <property type="evidence" value="ECO:0007669"/>
    <property type="project" value="EnsemblFungi"/>
</dbReference>
<reference key="2">
    <citation type="submission" date="2011-08" db="EMBL/GenBank/DDBJ databases">
        <title>Genome sequence of Naumovozyma castellii.</title>
        <authorList>
            <person name="Gordon J.L."/>
            <person name="Armisen D."/>
            <person name="Proux-Wera E."/>
            <person name="OhEigeartaigh S.S."/>
            <person name="Byrne K.P."/>
            <person name="Wolfe K.H."/>
        </authorList>
    </citation>
    <scope>NUCLEOTIDE SEQUENCE</scope>
    <source>
        <strain>Type strain:CBS 4309</strain>
    </source>
</reference>
<dbReference type="GO" id="GO:0071786">
    <property type="term" value="P:endoplasmic reticulum tubular network organization"/>
    <property type="evidence" value="ECO:0007669"/>
    <property type="project" value="EnsemblFungi"/>
</dbReference>
<dbReference type="eggNOG" id="KOG1725">
    <property type="taxonomic scope" value="Eukaryota"/>
</dbReference>
<dbReference type="AlphaFoldDB" id="G0V975"/>
<dbReference type="OMA" id="DTQYWVV"/>